<dbReference type="SUPFAM" id="SSF53335">
    <property type="entry name" value="S-adenosyl-L-methionine-dependent methyltransferases"/>
    <property type="match status" value="1"/>
</dbReference>
<comment type="caution">
    <text evidence="2">The sequence shown here is derived from an EMBL/GenBank/DDBJ whole genome shotgun (WGS) entry which is preliminary data.</text>
</comment>
<dbReference type="AlphaFoldDB" id="A0A1F6AIM3"/>
<accession>A0A1F6AIM3</accession>
<protein>
    <recommendedName>
        <fullName evidence="1">Ribosomal RNA large subunit methyltransferase K/L-like methyltransferase domain-containing protein</fullName>
    </recommendedName>
</protein>
<dbReference type="PANTHER" id="PTHR14911">
    <property type="entry name" value="THUMP DOMAIN-CONTAINING"/>
    <property type="match status" value="1"/>
</dbReference>
<proteinExistence type="predicted"/>
<dbReference type="Proteomes" id="UP000178759">
    <property type="component" value="Unassembled WGS sequence"/>
</dbReference>
<dbReference type="Pfam" id="PF01170">
    <property type="entry name" value="UPF0020"/>
    <property type="match status" value="1"/>
</dbReference>
<dbReference type="STRING" id="1798392.A3A79_05340"/>
<dbReference type="GO" id="GO:0030488">
    <property type="term" value="P:tRNA methylation"/>
    <property type="evidence" value="ECO:0007669"/>
    <property type="project" value="TreeGrafter"/>
</dbReference>
<dbReference type="EMBL" id="MFJV01000001">
    <property type="protein sequence ID" value="OGG24580.1"/>
    <property type="molecule type" value="Genomic_DNA"/>
</dbReference>
<dbReference type="GO" id="GO:0016423">
    <property type="term" value="F:tRNA (guanine) methyltransferase activity"/>
    <property type="evidence" value="ECO:0007669"/>
    <property type="project" value="TreeGrafter"/>
</dbReference>
<name>A0A1F6AIM3_9BACT</name>
<dbReference type="CDD" id="cd02440">
    <property type="entry name" value="AdoMet_MTases"/>
    <property type="match status" value="1"/>
</dbReference>
<evidence type="ECO:0000313" key="3">
    <source>
        <dbReference type="Proteomes" id="UP000178759"/>
    </source>
</evidence>
<gene>
    <name evidence="2" type="ORF">A3A79_05340</name>
</gene>
<organism evidence="2 3">
    <name type="scientific">Candidatus Gottesmanbacteria bacterium RIFCSPLOWO2_01_FULL_43_11b</name>
    <dbReference type="NCBI Taxonomy" id="1798392"/>
    <lineage>
        <taxon>Bacteria</taxon>
        <taxon>Candidatus Gottesmaniibacteriota</taxon>
    </lineage>
</organism>
<evidence type="ECO:0000259" key="1">
    <source>
        <dbReference type="Pfam" id="PF01170"/>
    </source>
</evidence>
<dbReference type="InterPro" id="IPR000241">
    <property type="entry name" value="RlmKL-like_Mtase"/>
</dbReference>
<dbReference type="PANTHER" id="PTHR14911:SF21">
    <property type="entry name" value="N2-METHYLGUANOSINE TRNA METHYLTRANSFERASE"/>
    <property type="match status" value="1"/>
</dbReference>
<reference evidence="2 3" key="1">
    <citation type="journal article" date="2016" name="Nat. Commun.">
        <title>Thousands of microbial genomes shed light on interconnected biogeochemical processes in an aquifer system.</title>
        <authorList>
            <person name="Anantharaman K."/>
            <person name="Brown C.T."/>
            <person name="Hug L.A."/>
            <person name="Sharon I."/>
            <person name="Castelle C.J."/>
            <person name="Probst A.J."/>
            <person name="Thomas B.C."/>
            <person name="Singh A."/>
            <person name="Wilkins M.J."/>
            <person name="Karaoz U."/>
            <person name="Brodie E.L."/>
            <person name="Williams K.H."/>
            <person name="Hubbard S.S."/>
            <person name="Banfield J.F."/>
        </authorList>
    </citation>
    <scope>NUCLEOTIDE SEQUENCE [LARGE SCALE GENOMIC DNA]</scope>
</reference>
<dbReference type="Gene3D" id="3.40.50.150">
    <property type="entry name" value="Vaccinia Virus protein VP39"/>
    <property type="match status" value="1"/>
</dbReference>
<feature type="domain" description="Ribosomal RNA large subunit methyltransferase K/L-like methyltransferase" evidence="1">
    <location>
        <begin position="176"/>
        <end position="326"/>
    </location>
</feature>
<dbReference type="InterPro" id="IPR029063">
    <property type="entry name" value="SAM-dependent_MTases_sf"/>
</dbReference>
<sequence>MTSYLFLFGKTPELSWLELRSLYSQARLISPLVAFVEAVLDPIAVMRQLGGTVKIAKVVGTVTEISVKTLVPLLTKEKRSNHITFGVSRYDTNEPISKGLLADIKNQLELTGIGARFVEARADSRLGSVIIAKQDVVDLVITREKKTYLIARTIAVQLFEEWNRRDYGRPNADPKSGMLPPKVARMLVNIALRQAQGKPILLDPFCGMGTILAEALLTGWAVLGSDQSSDVIKKVEENLRWLSREYPSIESSLDLYVSDATHISQNVKPESIDAIVTEPYMGPAKLKSPIKNIIKGLEKLYIGCLKDWHGVLKTGGKIVMAIPKYSINNKTYFVKKVIDSCEMLGYTTIAGPIEYSRPQAVVRRQFYILQKK</sequence>
<evidence type="ECO:0000313" key="2">
    <source>
        <dbReference type="EMBL" id="OGG24580.1"/>
    </source>
</evidence>